<dbReference type="InterPro" id="IPR017926">
    <property type="entry name" value="GATASE"/>
</dbReference>
<dbReference type="AlphaFoldDB" id="A0A1H3KAA6"/>
<dbReference type="Pfam" id="PF00117">
    <property type="entry name" value="GATase"/>
    <property type="match status" value="1"/>
</dbReference>
<accession>A0A1H3KAA6</accession>
<keyword evidence="3" id="KW-1185">Reference proteome</keyword>
<dbReference type="SUPFAM" id="SSF52317">
    <property type="entry name" value="Class I glutamine amidotransferase-like"/>
    <property type="match status" value="1"/>
</dbReference>
<name>A0A1H3KAA6_9FIRM</name>
<gene>
    <name evidence="2" type="ORF">SAMN05192546_102285</name>
</gene>
<dbReference type="OrthoDB" id="9813383at2"/>
<evidence type="ECO:0000259" key="1">
    <source>
        <dbReference type="Pfam" id="PF00117"/>
    </source>
</evidence>
<dbReference type="Proteomes" id="UP000199230">
    <property type="component" value="Unassembled WGS sequence"/>
</dbReference>
<dbReference type="PANTHER" id="PTHR42695:SF5">
    <property type="entry name" value="GLUTAMINE AMIDOTRANSFERASE YLR126C-RELATED"/>
    <property type="match status" value="1"/>
</dbReference>
<proteinExistence type="predicted"/>
<dbReference type="InterPro" id="IPR029062">
    <property type="entry name" value="Class_I_gatase-like"/>
</dbReference>
<dbReference type="RefSeq" id="WP_093311189.1">
    <property type="nucleotide sequence ID" value="NZ_FNPV01000002.1"/>
</dbReference>
<feature type="domain" description="Glutamine amidotransferase" evidence="1">
    <location>
        <begin position="13"/>
        <end position="188"/>
    </location>
</feature>
<organism evidence="2 3">
    <name type="scientific">Tindallia californiensis</name>
    <dbReference type="NCBI Taxonomy" id="159292"/>
    <lineage>
        <taxon>Bacteria</taxon>
        <taxon>Bacillati</taxon>
        <taxon>Bacillota</taxon>
        <taxon>Clostridia</taxon>
        <taxon>Peptostreptococcales</taxon>
        <taxon>Tindalliaceae</taxon>
        <taxon>Tindallia</taxon>
    </lineage>
</organism>
<dbReference type="Gene3D" id="3.40.50.880">
    <property type="match status" value="1"/>
</dbReference>
<dbReference type="InterPro" id="IPR044992">
    <property type="entry name" value="ChyE-like"/>
</dbReference>
<dbReference type="PRINTS" id="PR00096">
    <property type="entry name" value="GATASE"/>
</dbReference>
<evidence type="ECO:0000313" key="2">
    <source>
        <dbReference type="EMBL" id="SDY49091.1"/>
    </source>
</evidence>
<protein>
    <submittedName>
        <fullName evidence="2">GMP synthase (Glutamine-hydrolysing)</fullName>
    </submittedName>
</protein>
<evidence type="ECO:0000313" key="3">
    <source>
        <dbReference type="Proteomes" id="UP000199230"/>
    </source>
</evidence>
<dbReference type="PROSITE" id="PS51273">
    <property type="entry name" value="GATASE_TYPE_1"/>
    <property type="match status" value="1"/>
</dbReference>
<dbReference type="STRING" id="159292.SAMN05192546_102285"/>
<dbReference type="EMBL" id="FNPV01000002">
    <property type="protein sequence ID" value="SDY49091.1"/>
    <property type="molecule type" value="Genomic_DNA"/>
</dbReference>
<reference evidence="2 3" key="1">
    <citation type="submission" date="2016-10" db="EMBL/GenBank/DDBJ databases">
        <authorList>
            <person name="de Groot N.N."/>
        </authorList>
    </citation>
    <scope>NUCLEOTIDE SEQUENCE [LARGE SCALE GENOMIC DNA]</scope>
    <source>
        <strain evidence="2 3">APO</strain>
    </source>
</reference>
<sequence length="231" mass="26371">MVLVLNFFLKDAFADTFNQVIQKQLDDANVSCNFIRISTATTTKEIQLQSHDATHLILSGSEASTLDDMGWEKEIQEIVTYFMESKMPILGICYGHQLLVRLLAGKKYLQKSPHPEIGWGHINIVDNPLFSGIKDPICLLAHYDEAIDLPEDFHILGSSAKCAVHGFQYRELPVWGVQFHPEYDPESGQELFDDLKANDPHYHAYYENKLTHANQLQQNKLLFTNFVTMTL</sequence>
<dbReference type="PANTHER" id="PTHR42695">
    <property type="entry name" value="GLUTAMINE AMIDOTRANSFERASE YLR126C-RELATED"/>
    <property type="match status" value="1"/>
</dbReference>
<dbReference type="GO" id="GO:0005829">
    <property type="term" value="C:cytosol"/>
    <property type="evidence" value="ECO:0007669"/>
    <property type="project" value="TreeGrafter"/>
</dbReference>